<evidence type="ECO:0000256" key="14">
    <source>
        <dbReference type="PIRSR" id="PIRSR604809-3"/>
    </source>
</evidence>
<dbReference type="eggNOG" id="COG0174">
    <property type="taxonomic scope" value="Bacteria"/>
</dbReference>
<dbReference type="InterPro" id="IPR027302">
    <property type="entry name" value="Gln_synth_N_conserv_site"/>
</dbReference>
<keyword evidence="23" id="KW-1185">Reference proteome</keyword>
<dbReference type="GO" id="GO:0004356">
    <property type="term" value="F:glutamine synthetase activity"/>
    <property type="evidence" value="ECO:0007669"/>
    <property type="project" value="UniProtKB-EC"/>
</dbReference>
<feature type="domain" description="GS beta-grasp" evidence="20">
    <location>
        <begin position="13"/>
        <end position="98"/>
    </location>
</feature>
<dbReference type="InterPro" id="IPR036651">
    <property type="entry name" value="Gln_synt_N_sf"/>
</dbReference>
<feature type="binding site" evidence="12">
    <location>
        <position position="294"/>
    </location>
    <ligand>
        <name>L-glutamate</name>
        <dbReference type="ChEBI" id="CHEBI:29985"/>
    </ligand>
</feature>
<dbReference type="Pfam" id="PF03951">
    <property type="entry name" value="Gln-synt_N"/>
    <property type="match status" value="1"/>
</dbReference>
<feature type="modified residue" description="O-AMP-tyrosine" evidence="15">
    <location>
        <position position="369"/>
    </location>
</feature>
<feature type="binding site" evidence="14">
    <location>
        <position position="329"/>
    </location>
    <ligand>
        <name>Mg(2+)</name>
        <dbReference type="ChEBI" id="CHEBI:18420"/>
        <label>1</label>
    </ligand>
</feature>
<evidence type="ECO:0000256" key="17">
    <source>
        <dbReference type="RuleBase" id="RU000384"/>
    </source>
</evidence>
<evidence type="ECO:0000313" key="23">
    <source>
        <dbReference type="Proteomes" id="UP000001683"/>
    </source>
</evidence>
<dbReference type="GO" id="GO:0006542">
    <property type="term" value="P:glutamine biosynthetic process"/>
    <property type="evidence" value="ECO:0007669"/>
    <property type="project" value="InterPro"/>
</dbReference>
<dbReference type="InterPro" id="IPR001637">
    <property type="entry name" value="Gln_synth_I_adenylation_site"/>
</dbReference>
<evidence type="ECO:0000256" key="10">
    <source>
        <dbReference type="ARBA" id="ARBA00022842"/>
    </source>
</evidence>
<comment type="cofactor">
    <cofactor evidence="14">
        <name>Mg(2+)</name>
        <dbReference type="ChEBI" id="CHEBI:18420"/>
    </cofactor>
    <text evidence="14">Binds 2 Mg(2+) ions per subunit.</text>
</comment>
<dbReference type="PROSITE" id="PS00181">
    <property type="entry name" value="GLNA_ATP"/>
    <property type="match status" value="1"/>
</dbReference>
<accession>B2A8F2</accession>
<evidence type="ECO:0000256" key="3">
    <source>
        <dbReference type="ARBA" id="ARBA00012937"/>
    </source>
</evidence>
<feature type="binding site" evidence="12">
    <location>
        <begin position="236"/>
        <end position="237"/>
    </location>
    <ligand>
        <name>L-glutamate</name>
        <dbReference type="ChEBI" id="CHEBI:29985"/>
    </ligand>
</feature>
<evidence type="ECO:0000259" key="21">
    <source>
        <dbReference type="PROSITE" id="PS51987"/>
    </source>
</evidence>
<dbReference type="InterPro" id="IPR027303">
    <property type="entry name" value="Gln_synth_gly_rich_site"/>
</dbReference>
<dbReference type="InterPro" id="IPR008146">
    <property type="entry name" value="Gln_synth_cat_dom"/>
</dbReference>
<evidence type="ECO:0000256" key="7">
    <source>
        <dbReference type="ARBA" id="ARBA00022723"/>
    </source>
</evidence>
<feature type="binding site" evidence="13">
    <location>
        <position position="180"/>
    </location>
    <ligand>
        <name>ATP</name>
        <dbReference type="ChEBI" id="CHEBI:30616"/>
    </ligand>
</feature>
<dbReference type="Proteomes" id="UP000001683">
    <property type="component" value="Chromosome"/>
</dbReference>
<evidence type="ECO:0000256" key="11">
    <source>
        <dbReference type="ARBA" id="ARBA00049436"/>
    </source>
</evidence>
<dbReference type="FunFam" id="3.30.590.10:FF:000003">
    <property type="entry name" value="Glutamine synthetase 2"/>
    <property type="match status" value="1"/>
</dbReference>
<dbReference type="PROSITE" id="PS51986">
    <property type="entry name" value="GS_BETA_GRASP"/>
    <property type="match status" value="1"/>
</dbReference>
<proteinExistence type="inferred from homology"/>
<dbReference type="Gene3D" id="3.10.20.70">
    <property type="entry name" value="Glutamine synthetase, N-terminal domain"/>
    <property type="match status" value="1"/>
</dbReference>
<evidence type="ECO:0000256" key="5">
    <source>
        <dbReference type="ARBA" id="ARBA00022490"/>
    </source>
</evidence>
<evidence type="ECO:0000256" key="19">
    <source>
        <dbReference type="RuleBase" id="RU004356"/>
    </source>
</evidence>
<dbReference type="SMART" id="SM01230">
    <property type="entry name" value="Gln-synt_C"/>
    <property type="match status" value="1"/>
</dbReference>
<feature type="binding site" evidence="12">
    <location>
        <position position="312"/>
    </location>
    <ligand>
        <name>L-glutamate</name>
        <dbReference type="ChEBI" id="CHEBI:29985"/>
    </ligand>
</feature>
<dbReference type="PANTHER" id="PTHR43785">
    <property type="entry name" value="GAMMA-GLUTAMYLPUTRESCINE SYNTHETASE"/>
    <property type="match status" value="1"/>
</dbReference>
<feature type="binding site" evidence="13">
    <location>
        <position position="312"/>
    </location>
    <ligand>
        <name>ATP</name>
        <dbReference type="ChEBI" id="CHEBI:30616"/>
    </ligand>
</feature>
<feature type="binding site" evidence="14">
    <location>
        <position position="130"/>
    </location>
    <ligand>
        <name>Mg(2+)</name>
        <dbReference type="ChEBI" id="CHEBI:18420"/>
        <label>1</label>
    </ligand>
</feature>
<feature type="binding site" evidence="14">
    <location>
        <position position="241"/>
    </location>
    <ligand>
        <name>Mg(2+)</name>
        <dbReference type="ChEBI" id="CHEBI:18420"/>
        <label>1</label>
    </ligand>
</feature>
<reference evidence="22 23" key="1">
    <citation type="submission" date="2008-04" db="EMBL/GenBank/DDBJ databases">
        <title>Complete sequence of chromosome of Natranaerobius thermophilus JW/NM-WN-LF.</title>
        <authorList>
            <consortium name="US DOE Joint Genome Institute"/>
            <person name="Copeland A."/>
            <person name="Lucas S."/>
            <person name="Lapidus A."/>
            <person name="Glavina del Rio T."/>
            <person name="Dalin E."/>
            <person name="Tice H."/>
            <person name="Bruce D."/>
            <person name="Goodwin L."/>
            <person name="Pitluck S."/>
            <person name="Chertkov O."/>
            <person name="Brettin T."/>
            <person name="Detter J.C."/>
            <person name="Han C."/>
            <person name="Kuske C.R."/>
            <person name="Schmutz J."/>
            <person name="Larimer F."/>
            <person name="Land M."/>
            <person name="Hauser L."/>
            <person name="Kyrpides N."/>
            <person name="Lykidis A."/>
            <person name="Mesbah N.M."/>
            <person name="Wiegel J."/>
        </authorList>
    </citation>
    <scope>NUCLEOTIDE SEQUENCE [LARGE SCALE GENOMIC DNA]</scope>
    <source>
        <strain evidence="23">ATCC BAA-1301 / DSM 18059 / JW/NM-WN-LF</strain>
    </source>
</reference>
<evidence type="ECO:0000259" key="20">
    <source>
        <dbReference type="PROSITE" id="PS51986"/>
    </source>
</evidence>
<comment type="subunit">
    <text evidence="18">Oligomer of 12 subunits arranged in the form of two hexagons.</text>
</comment>
<comment type="similarity">
    <text evidence="2 16 17">Belongs to the glutamine synthetase family.</text>
</comment>
<keyword evidence="7 14" id="KW-0479">Metal-binding</keyword>
<dbReference type="EMBL" id="CP001034">
    <property type="protein sequence ID" value="ACB85836.1"/>
    <property type="molecule type" value="Genomic_DNA"/>
</dbReference>
<dbReference type="FunCoup" id="B2A8F2">
    <property type="interactions" value="362"/>
</dbReference>
<evidence type="ECO:0000256" key="6">
    <source>
        <dbReference type="ARBA" id="ARBA00022598"/>
    </source>
</evidence>
<feature type="binding site" evidence="14">
    <location>
        <position position="128"/>
    </location>
    <ligand>
        <name>Mg(2+)</name>
        <dbReference type="ChEBI" id="CHEBI:18420"/>
        <label>1</label>
    </ligand>
</feature>
<feature type="binding site" evidence="12">
    <location>
        <position position="300"/>
    </location>
    <ligand>
        <name>L-glutamate</name>
        <dbReference type="ChEBI" id="CHEBI:29985"/>
    </ligand>
</feature>
<dbReference type="FunFam" id="3.10.20.70:FF:000005">
    <property type="entry name" value="Glutamine synthetase"/>
    <property type="match status" value="1"/>
</dbReference>
<dbReference type="InterPro" id="IPR004809">
    <property type="entry name" value="Gln_synth_I"/>
</dbReference>
<evidence type="ECO:0000256" key="13">
    <source>
        <dbReference type="PIRSR" id="PIRSR604809-2"/>
    </source>
</evidence>
<evidence type="ECO:0000256" key="2">
    <source>
        <dbReference type="ARBA" id="ARBA00009897"/>
    </source>
</evidence>
<reference evidence="22 23" key="2">
    <citation type="journal article" date="2011" name="J. Bacteriol.">
        <title>Complete genome sequence of the anaerobic, halophilic alkalithermophile Natranaerobius thermophilus JW/NM-WN-LF.</title>
        <authorList>
            <person name="Zhao B."/>
            <person name="Mesbah N.M."/>
            <person name="Dalin E."/>
            <person name="Goodwin L."/>
            <person name="Nolan M."/>
            <person name="Pitluck S."/>
            <person name="Chertkov O."/>
            <person name="Brettin T.S."/>
            <person name="Han J."/>
            <person name="Larimer F.W."/>
            <person name="Land M.L."/>
            <person name="Hauser L."/>
            <person name="Kyrpides N."/>
            <person name="Wiegel J."/>
        </authorList>
    </citation>
    <scope>NUCLEOTIDE SEQUENCE [LARGE SCALE GENOMIC DNA]</scope>
    <source>
        <strain evidence="23">ATCC BAA-1301 / DSM 18059 / JW/NM-WN-LF</strain>
    </source>
</reference>
<dbReference type="InterPro" id="IPR014746">
    <property type="entry name" value="Gln_synth/guanido_kin_cat_dom"/>
</dbReference>
<dbReference type="GO" id="GO:0005524">
    <property type="term" value="F:ATP binding"/>
    <property type="evidence" value="ECO:0007669"/>
    <property type="project" value="UniProtKB-KW"/>
</dbReference>
<feature type="binding site" evidence="14">
    <location>
        <position position="192"/>
    </location>
    <ligand>
        <name>Mg(2+)</name>
        <dbReference type="ChEBI" id="CHEBI:18420"/>
        <label>1</label>
    </ligand>
</feature>
<dbReference type="STRING" id="457570.Nther_2270"/>
<dbReference type="InterPro" id="IPR008147">
    <property type="entry name" value="Gln_synt_N"/>
</dbReference>
<name>B2A8F2_NATTJ</name>
<keyword evidence="5 18" id="KW-0963">Cytoplasm</keyword>
<dbReference type="NCBIfam" id="TIGR00653">
    <property type="entry name" value="GlnA"/>
    <property type="match status" value="1"/>
</dbReference>
<dbReference type="AlphaFoldDB" id="B2A8F2"/>
<sequence>MKPEDIIAAVKEHNVEFIRLQFTDITGVLKNVAITVNQLDKALDGELMFDGSSIEGFVRIEESDMYLKPDPDTFMIFPWTNNGSKIARIICDVYDANQEPFIGCPRCTLRRAIQEADEMGYSMKVGPENEFFLFHTGSDGEPTLKTHDKAGYFDLAPVDKGEEARRDMAITLQQMGFEIEATHHEVAPGQHEIDFKYEDALKTADMIATFRYVVRTIAKQHDLHATFMPKPIQGINGSGMHANISLFKNGKNAFYDPEDPNGLSQECYYFIGGLLQHAKAMSAITNPTVNSFKRLVPGYEAPVYIAWSEKNRSPLIRIPAKRETSTRVELRNPDTACNPYLATAVMLKAGLHGIKHKIEPPASIDKNIYNMTPEERKELGIDRLPENLLEALTYLQADGVIQEGLGDHIYKRFIDAKKYEWQSYTEAVHPWEREQYLTKF</sequence>
<dbReference type="KEGG" id="nth:Nther_2270"/>
<dbReference type="GO" id="GO:0046872">
    <property type="term" value="F:metal ion binding"/>
    <property type="evidence" value="ECO:0007669"/>
    <property type="project" value="UniProtKB-KW"/>
</dbReference>
<dbReference type="Gene3D" id="3.30.590.10">
    <property type="entry name" value="Glutamine synthetase/guanido kinase, catalytic domain"/>
    <property type="match status" value="1"/>
</dbReference>
<feature type="binding site" evidence="13">
    <location>
        <begin position="195"/>
        <end position="197"/>
    </location>
    <ligand>
        <name>ATP</name>
        <dbReference type="ChEBI" id="CHEBI:30616"/>
    </ligand>
</feature>
<protein>
    <recommendedName>
        <fullName evidence="4 19">Glutamine synthetase</fullName>
        <ecNumber evidence="3 19">6.3.1.2</ecNumber>
    </recommendedName>
</protein>
<dbReference type="InParanoid" id="B2A8F2"/>
<keyword evidence="15" id="KW-0597">Phosphoprotein</keyword>
<evidence type="ECO:0000256" key="9">
    <source>
        <dbReference type="ARBA" id="ARBA00022840"/>
    </source>
</evidence>
<dbReference type="RefSeq" id="WP_012448686.1">
    <property type="nucleotide sequence ID" value="NC_010718.1"/>
</dbReference>
<evidence type="ECO:0000256" key="12">
    <source>
        <dbReference type="PIRSR" id="PIRSR604809-1"/>
    </source>
</evidence>
<dbReference type="PROSITE" id="PS51987">
    <property type="entry name" value="GS_CATALYTIC"/>
    <property type="match status" value="1"/>
</dbReference>
<keyword evidence="10 14" id="KW-0460">Magnesium</keyword>
<evidence type="ECO:0000313" key="22">
    <source>
        <dbReference type="EMBL" id="ACB85836.1"/>
    </source>
</evidence>
<keyword evidence="9 13" id="KW-0067">ATP-binding</keyword>
<keyword evidence="8 13" id="KW-0547">Nucleotide-binding</keyword>
<evidence type="ECO:0000256" key="15">
    <source>
        <dbReference type="PIRSR" id="PIRSR604809-50"/>
    </source>
</evidence>
<dbReference type="GO" id="GO:0005737">
    <property type="term" value="C:cytoplasm"/>
    <property type="evidence" value="ECO:0007669"/>
    <property type="project" value="UniProtKB-SubCell"/>
</dbReference>
<comment type="catalytic activity">
    <reaction evidence="11 19">
        <text>L-glutamate + NH4(+) + ATP = L-glutamine + ADP + phosphate + H(+)</text>
        <dbReference type="Rhea" id="RHEA:16169"/>
        <dbReference type="ChEBI" id="CHEBI:15378"/>
        <dbReference type="ChEBI" id="CHEBI:28938"/>
        <dbReference type="ChEBI" id="CHEBI:29985"/>
        <dbReference type="ChEBI" id="CHEBI:30616"/>
        <dbReference type="ChEBI" id="CHEBI:43474"/>
        <dbReference type="ChEBI" id="CHEBI:58359"/>
        <dbReference type="ChEBI" id="CHEBI:456216"/>
        <dbReference type="EC" id="6.3.1.2"/>
    </reaction>
</comment>
<dbReference type="EC" id="6.3.1.2" evidence="3 19"/>
<organism evidence="22 23">
    <name type="scientific">Natranaerobius thermophilus (strain ATCC BAA-1301 / DSM 18059 / JW/NM-WN-LF)</name>
    <dbReference type="NCBI Taxonomy" id="457570"/>
    <lineage>
        <taxon>Bacteria</taxon>
        <taxon>Bacillati</taxon>
        <taxon>Bacillota</taxon>
        <taxon>Clostridia</taxon>
        <taxon>Natranaerobiales</taxon>
        <taxon>Natranaerobiaceae</taxon>
        <taxon>Natranaerobius</taxon>
    </lineage>
</organism>
<evidence type="ECO:0000256" key="18">
    <source>
        <dbReference type="RuleBase" id="RU000387"/>
    </source>
</evidence>
<dbReference type="SUPFAM" id="SSF54368">
    <property type="entry name" value="Glutamine synthetase, N-terminal domain"/>
    <property type="match status" value="1"/>
</dbReference>
<dbReference type="Pfam" id="PF00120">
    <property type="entry name" value="Gln-synt_C"/>
    <property type="match status" value="1"/>
</dbReference>
<feature type="binding site" evidence="12">
    <location>
        <position position="331"/>
    </location>
    <ligand>
        <name>L-glutamate</name>
        <dbReference type="ChEBI" id="CHEBI:29985"/>
    </ligand>
</feature>
<dbReference type="PROSITE" id="PS00180">
    <property type="entry name" value="GLNA_1"/>
    <property type="match status" value="1"/>
</dbReference>
<evidence type="ECO:0000256" key="4">
    <source>
        <dbReference type="ARBA" id="ARBA00021364"/>
    </source>
</evidence>
<dbReference type="OrthoDB" id="9807095at2"/>
<dbReference type="PANTHER" id="PTHR43785:SF12">
    <property type="entry name" value="TYPE-1 GLUTAMINE SYNTHETASE 2"/>
    <property type="match status" value="1"/>
</dbReference>
<comment type="subcellular location">
    <subcellularLocation>
        <location evidence="1 18">Cytoplasm</location>
    </subcellularLocation>
</comment>
<feature type="binding site" evidence="14">
    <location>
        <position position="185"/>
    </location>
    <ligand>
        <name>Mg(2+)</name>
        <dbReference type="ChEBI" id="CHEBI:18420"/>
        <label>1</label>
    </ligand>
</feature>
<gene>
    <name evidence="22" type="ordered locus">Nther_2270</name>
</gene>
<evidence type="ECO:0000256" key="8">
    <source>
        <dbReference type="ARBA" id="ARBA00022741"/>
    </source>
</evidence>
<dbReference type="SUPFAM" id="SSF55931">
    <property type="entry name" value="Glutamine synthetase/guanido kinase"/>
    <property type="match status" value="1"/>
</dbReference>
<evidence type="ECO:0000256" key="1">
    <source>
        <dbReference type="ARBA" id="ARBA00004496"/>
    </source>
</evidence>
<evidence type="ECO:0000256" key="16">
    <source>
        <dbReference type="PROSITE-ProRule" id="PRU01330"/>
    </source>
</evidence>
<dbReference type="PROSITE" id="PS00182">
    <property type="entry name" value="GLNA_ADENYLATION"/>
    <property type="match status" value="1"/>
</dbReference>
<feature type="domain" description="GS catalytic" evidence="21">
    <location>
        <begin position="105"/>
        <end position="440"/>
    </location>
</feature>
<dbReference type="HOGENOM" id="CLU_017290_1_3_9"/>
<keyword evidence="6 19" id="KW-0436">Ligase</keyword>